<dbReference type="Pfam" id="PF13828">
    <property type="entry name" value="DUF4190"/>
    <property type="match status" value="1"/>
</dbReference>
<evidence type="ECO:0000259" key="3">
    <source>
        <dbReference type="Pfam" id="PF13828"/>
    </source>
</evidence>
<dbReference type="AlphaFoldDB" id="F4H009"/>
<keyword evidence="5" id="KW-1185">Reference proteome</keyword>
<dbReference type="HOGENOM" id="CLU_126534_4_1_11"/>
<accession>F4H009</accession>
<evidence type="ECO:0000256" key="2">
    <source>
        <dbReference type="SAM" id="Phobius"/>
    </source>
</evidence>
<dbReference type="STRING" id="590998.Celf_0791"/>
<name>F4H009_CELFA</name>
<reference evidence="4 5" key="1">
    <citation type="submission" date="2011-04" db="EMBL/GenBank/DDBJ databases">
        <title>Complete sequence of Cellulomonas fimi ATCC 484.</title>
        <authorList>
            <consortium name="US DOE Joint Genome Institute"/>
            <person name="Lucas S."/>
            <person name="Han J."/>
            <person name="Lapidus A."/>
            <person name="Cheng J.-F."/>
            <person name="Goodwin L."/>
            <person name="Pitluck S."/>
            <person name="Peters L."/>
            <person name="Chertkov O."/>
            <person name="Detter J.C."/>
            <person name="Han C."/>
            <person name="Tapia R."/>
            <person name="Land M."/>
            <person name="Hauser L."/>
            <person name="Kyrpides N."/>
            <person name="Ivanova N."/>
            <person name="Ovchinnikova G."/>
            <person name="Pagani I."/>
            <person name="Mead D."/>
            <person name="Brumm P."/>
            <person name="Woyke T."/>
        </authorList>
    </citation>
    <scope>NUCLEOTIDE SEQUENCE [LARGE SCALE GENOMIC DNA]</scope>
    <source>
        <strain evidence="5">ATCC 484 / DSM 20113 / JCM 1341 / NBRC 15513 / NCIMB 8980 / NCTC 7547</strain>
    </source>
</reference>
<organism evidence="4 5">
    <name type="scientific">Cellulomonas fimi (strain ATCC 484 / DSM 20113 / JCM 1341 / CCUG 24087 / LMG 16345 / NBRC 15513 / NCIMB 8980 / NCTC 7547 / NRS-133)</name>
    <dbReference type="NCBI Taxonomy" id="590998"/>
    <lineage>
        <taxon>Bacteria</taxon>
        <taxon>Bacillati</taxon>
        <taxon>Actinomycetota</taxon>
        <taxon>Actinomycetes</taxon>
        <taxon>Micrococcales</taxon>
        <taxon>Cellulomonadaceae</taxon>
        <taxon>Cellulomonas</taxon>
    </lineage>
</organism>
<evidence type="ECO:0000313" key="4">
    <source>
        <dbReference type="EMBL" id="AEE44931.1"/>
    </source>
</evidence>
<dbReference type="EMBL" id="CP002666">
    <property type="protein sequence ID" value="AEE44931.1"/>
    <property type="molecule type" value="Genomic_DNA"/>
</dbReference>
<protein>
    <recommendedName>
        <fullName evidence="3">DUF4190 domain-containing protein</fullName>
    </recommendedName>
</protein>
<keyword evidence="2" id="KW-1133">Transmembrane helix</keyword>
<feature type="transmembrane region" description="Helical" evidence="2">
    <location>
        <begin position="80"/>
        <end position="111"/>
    </location>
</feature>
<dbReference type="Proteomes" id="UP000008460">
    <property type="component" value="Chromosome"/>
</dbReference>
<keyword evidence="2" id="KW-0472">Membrane</keyword>
<feature type="domain" description="DUF4190" evidence="3">
    <location>
        <begin position="44"/>
        <end position="98"/>
    </location>
</feature>
<evidence type="ECO:0000313" key="5">
    <source>
        <dbReference type="Proteomes" id="UP000008460"/>
    </source>
</evidence>
<feature type="region of interest" description="Disordered" evidence="1">
    <location>
        <begin position="1"/>
        <end position="34"/>
    </location>
</feature>
<evidence type="ECO:0000256" key="1">
    <source>
        <dbReference type="SAM" id="MobiDB-lite"/>
    </source>
</evidence>
<dbReference type="InterPro" id="IPR025241">
    <property type="entry name" value="DUF4190"/>
</dbReference>
<proteinExistence type="predicted"/>
<feature type="compositionally biased region" description="Pro residues" evidence="1">
    <location>
        <begin position="22"/>
        <end position="34"/>
    </location>
</feature>
<gene>
    <name evidence="4" type="ordered locus">Celf_0791</name>
</gene>
<keyword evidence="2" id="KW-0812">Transmembrane</keyword>
<sequence length="113" mass="11465">MTATPPVPGPPPQPGTAVPHPVAGPVPYPVPGPWPQPAPRTDGLAVASLVLALCGFTVVAVALGHLALHRLRRTGERGYGLAVTGLVLGYTTLAALVVVVVAVAGTVWWGVQQ</sequence>
<feature type="compositionally biased region" description="Pro residues" evidence="1">
    <location>
        <begin position="1"/>
        <end position="14"/>
    </location>
</feature>
<dbReference type="RefSeq" id="WP_013769960.1">
    <property type="nucleotide sequence ID" value="NC_015514.1"/>
</dbReference>
<feature type="transmembrane region" description="Helical" evidence="2">
    <location>
        <begin position="44"/>
        <end position="68"/>
    </location>
</feature>
<dbReference type="KEGG" id="cfi:Celf_0791"/>